<organism evidence="2">
    <name type="scientific">Desulfovibrio sp. U5L</name>
    <dbReference type="NCBI Taxonomy" id="596152"/>
    <lineage>
        <taxon>Bacteria</taxon>
        <taxon>Pseudomonadati</taxon>
        <taxon>Thermodesulfobacteriota</taxon>
        <taxon>Desulfovibrionia</taxon>
        <taxon>Desulfovibrionales</taxon>
        <taxon>Desulfovibrionaceae</taxon>
        <taxon>Desulfovibrio</taxon>
    </lineage>
</organism>
<keyword evidence="1" id="KW-1133">Transmembrane helix</keyword>
<dbReference type="HOGENOM" id="CLU_130444_0_0_7"/>
<accession>I2Q7D4</accession>
<evidence type="ECO:0000313" key="2">
    <source>
        <dbReference type="EMBL" id="EIG55690.1"/>
    </source>
</evidence>
<protein>
    <submittedName>
        <fullName evidence="2">Uncharacterized protein</fullName>
    </submittedName>
</protein>
<feature type="transmembrane region" description="Helical" evidence="1">
    <location>
        <begin position="6"/>
        <end position="26"/>
    </location>
</feature>
<reference evidence="2" key="1">
    <citation type="submission" date="2011-11" db="EMBL/GenBank/DDBJ databases">
        <title>Improved High-Quality Draft sequence of Desulfovibrio sp. U5L.</title>
        <authorList>
            <consortium name="US DOE Joint Genome Institute"/>
            <person name="Lucas S."/>
            <person name="Han J."/>
            <person name="Lapidus A."/>
            <person name="Cheng J.-F."/>
            <person name="Goodwin L."/>
            <person name="Pitluck S."/>
            <person name="Peters L."/>
            <person name="Ovchinnikova G."/>
            <person name="Held B."/>
            <person name="Detter J.C."/>
            <person name="Han C."/>
            <person name="Tapia R."/>
            <person name="Land M."/>
            <person name="Hauser L."/>
            <person name="Kyrpides N."/>
            <person name="Ivanova N."/>
            <person name="Pagani I."/>
            <person name="Gabster J."/>
            <person name="Walker C."/>
            <person name="Stolyar S."/>
            <person name="Stahl D."/>
            <person name="Arkin A."/>
            <person name="Dehal P."/>
            <person name="Hazen T."/>
            <person name="Woyke T."/>
        </authorList>
    </citation>
    <scope>NUCLEOTIDE SEQUENCE [LARGE SCALE GENOMIC DNA]</scope>
    <source>
        <strain evidence="2">U5L</strain>
    </source>
</reference>
<dbReference type="NCBIfam" id="NF038038">
    <property type="entry name" value="cytoc_DsrJ"/>
    <property type="match status" value="1"/>
</dbReference>
<dbReference type="STRING" id="596152.DesU5LDRAFT_4097"/>
<name>I2Q7D4_9BACT</name>
<dbReference type="SUPFAM" id="SSF48695">
    <property type="entry name" value="Multiheme cytochromes"/>
    <property type="match status" value="1"/>
</dbReference>
<keyword evidence="1" id="KW-0812">Transmembrane</keyword>
<keyword evidence="1" id="KW-0472">Membrane</keyword>
<gene>
    <name evidence="2" type="ORF">DesU5LDRAFT_4097</name>
</gene>
<sequence>MYNAKYIIPGILFFLALIFTPVLYNLGKSFEVTPELPKDQKECIEDAKVMRDKHMQILNEWRNEAVRDGERIYVNAKGQKFVKSLTNTCMSCHPDKEKFCDRCHNTVGVNPYCWDCHNLKPTQKTPIPPAPEGEAGGH</sequence>
<evidence type="ECO:0000256" key="1">
    <source>
        <dbReference type="SAM" id="Phobius"/>
    </source>
</evidence>
<proteinExistence type="predicted"/>
<dbReference type="eggNOG" id="ENOG5032SEM">
    <property type="taxonomic scope" value="Bacteria"/>
</dbReference>
<dbReference type="EMBL" id="JH600068">
    <property type="protein sequence ID" value="EIG55690.1"/>
    <property type="molecule type" value="Genomic_DNA"/>
</dbReference>
<dbReference type="AlphaFoldDB" id="I2Q7D4"/>
<dbReference type="OrthoDB" id="9790557at2"/>
<dbReference type="InterPro" id="IPR047668">
    <property type="entry name" value="DsrJ"/>
</dbReference>
<dbReference type="InterPro" id="IPR036280">
    <property type="entry name" value="Multihaem_cyt_sf"/>
</dbReference>